<name>A0AC35TQY3_9BILA</name>
<organism evidence="1 2">
    <name type="scientific">Rhabditophanes sp. KR3021</name>
    <dbReference type="NCBI Taxonomy" id="114890"/>
    <lineage>
        <taxon>Eukaryota</taxon>
        <taxon>Metazoa</taxon>
        <taxon>Ecdysozoa</taxon>
        <taxon>Nematoda</taxon>
        <taxon>Chromadorea</taxon>
        <taxon>Rhabditida</taxon>
        <taxon>Tylenchina</taxon>
        <taxon>Panagrolaimomorpha</taxon>
        <taxon>Strongyloidoidea</taxon>
        <taxon>Alloionematidae</taxon>
        <taxon>Rhabditophanes</taxon>
    </lineage>
</organism>
<protein>
    <submittedName>
        <fullName evidence="2">Protein croquemort-like</fullName>
    </submittedName>
</protein>
<proteinExistence type="predicted"/>
<accession>A0AC35TQY3</accession>
<evidence type="ECO:0000313" key="1">
    <source>
        <dbReference type="Proteomes" id="UP000095286"/>
    </source>
</evidence>
<sequence>MHNEYWADETQEDRDELEDFLAHIGFVPYVHKETNWYDTPWKCIKRCCIGLTLVVMFLTLIAHPLNHFFFLGQRGRDGPYVGIFGNQTTTVCEFYQEQNKTTIFIKESNNIIRMVYEDDMELFTSEHQSPVFENKPVPDYMMDVVTSFPIIIAKLLNSDFVTLNNVHRGLKIGCFPEWDINNHNWDYFKNYLNTNMIRDIIMAKELEKLMLLMEIGEMFIVTPNGTITHYDL</sequence>
<dbReference type="Proteomes" id="UP000095286">
    <property type="component" value="Unplaced"/>
</dbReference>
<dbReference type="WBParaSite" id="RSKR_0000320900.1">
    <property type="protein sequence ID" value="RSKR_0000320900.1"/>
    <property type="gene ID" value="RSKR_0000320900"/>
</dbReference>
<evidence type="ECO:0000313" key="2">
    <source>
        <dbReference type="WBParaSite" id="RSKR_0000320900.1"/>
    </source>
</evidence>
<reference evidence="2" key="1">
    <citation type="submission" date="2016-11" db="UniProtKB">
        <authorList>
            <consortium name="WormBaseParasite"/>
        </authorList>
    </citation>
    <scope>IDENTIFICATION</scope>
    <source>
        <strain evidence="2">KR3021</strain>
    </source>
</reference>